<protein>
    <submittedName>
        <fullName evidence="6">Site-specific DNA-methyltransferase</fullName>
    </submittedName>
</protein>
<evidence type="ECO:0000313" key="6">
    <source>
        <dbReference type="EMBL" id="AUW92910.1"/>
    </source>
</evidence>
<keyword evidence="3" id="KW-0949">S-adenosyl-L-methionine</keyword>
<reference evidence="6 7" key="1">
    <citation type="journal article" date="2019" name="Sci. Rep.">
        <title>Sulfobacillus thermotolerans: new insights into resistance and metabolic capacities of acidophilic chemolithotrophs.</title>
        <authorList>
            <person name="Panyushkina A.E."/>
            <person name="Babenko V.V."/>
            <person name="Nikitina A.S."/>
            <person name="Selezneva O.V."/>
            <person name="Tsaplina I.A."/>
            <person name="Letarova M.A."/>
            <person name="Kostryukova E.S."/>
            <person name="Letarov A.V."/>
        </authorList>
    </citation>
    <scope>NUCLEOTIDE SEQUENCE [LARGE SCALE GENOMIC DNA]</scope>
    <source>
        <strain evidence="6 7">Kr1</strain>
    </source>
</reference>
<dbReference type="Proteomes" id="UP000325292">
    <property type="component" value="Chromosome"/>
</dbReference>
<evidence type="ECO:0000259" key="5">
    <source>
        <dbReference type="Pfam" id="PF01555"/>
    </source>
</evidence>
<keyword evidence="4" id="KW-0680">Restriction system</keyword>
<evidence type="ECO:0000256" key="1">
    <source>
        <dbReference type="ARBA" id="ARBA00022603"/>
    </source>
</evidence>
<keyword evidence="2" id="KW-0808">Transferase</keyword>
<evidence type="ECO:0000313" key="7">
    <source>
        <dbReference type="Proteomes" id="UP000325292"/>
    </source>
</evidence>
<dbReference type="SUPFAM" id="SSF53335">
    <property type="entry name" value="S-adenosyl-L-methionine-dependent methyltransferases"/>
    <property type="match status" value="1"/>
</dbReference>
<evidence type="ECO:0000256" key="3">
    <source>
        <dbReference type="ARBA" id="ARBA00022691"/>
    </source>
</evidence>
<dbReference type="Gene3D" id="3.40.50.150">
    <property type="entry name" value="Vaccinia Virus protein VP39"/>
    <property type="match status" value="1"/>
</dbReference>
<dbReference type="PRINTS" id="PR00506">
    <property type="entry name" value="D21N6MTFRASE"/>
</dbReference>
<evidence type="ECO:0000256" key="2">
    <source>
        <dbReference type="ARBA" id="ARBA00022679"/>
    </source>
</evidence>
<gene>
    <name evidence="6" type="ORF">BXT84_02265</name>
</gene>
<feature type="domain" description="DNA methylase N-4/N-6" evidence="5">
    <location>
        <begin position="22"/>
        <end position="268"/>
    </location>
</feature>
<dbReference type="InterPro" id="IPR002941">
    <property type="entry name" value="DNA_methylase_N4/N6"/>
</dbReference>
<dbReference type="InterPro" id="IPR029063">
    <property type="entry name" value="SAM-dependent_MTases_sf"/>
</dbReference>
<name>A0ABM6RNK9_9FIRM</name>
<accession>A0ABM6RNK9</accession>
<keyword evidence="1" id="KW-0489">Methyltransferase</keyword>
<dbReference type="InterPro" id="IPR002295">
    <property type="entry name" value="N4/N6-MTase_EcoPI_Mod-like"/>
</dbReference>
<proteinExistence type="predicted"/>
<organism evidence="6 7">
    <name type="scientific">Sulfobacillus thermotolerans</name>
    <dbReference type="NCBI Taxonomy" id="338644"/>
    <lineage>
        <taxon>Bacteria</taxon>
        <taxon>Bacillati</taxon>
        <taxon>Bacillota</taxon>
        <taxon>Clostridia</taxon>
        <taxon>Eubacteriales</taxon>
        <taxon>Clostridiales Family XVII. Incertae Sedis</taxon>
        <taxon>Sulfobacillus</taxon>
    </lineage>
</organism>
<keyword evidence="7" id="KW-1185">Reference proteome</keyword>
<dbReference type="EMBL" id="CP019454">
    <property type="protein sequence ID" value="AUW92910.1"/>
    <property type="molecule type" value="Genomic_DNA"/>
</dbReference>
<dbReference type="Pfam" id="PF01555">
    <property type="entry name" value="N6_N4_Mtase"/>
    <property type="match status" value="1"/>
</dbReference>
<evidence type="ECO:0000256" key="4">
    <source>
        <dbReference type="ARBA" id="ARBA00022747"/>
    </source>
</evidence>
<sequence length="277" mass="31585">MQAPFFQQIALLDRLGFSGMMQLVYTDPPFYSGKVQKADAGAFVDRWPTLTAYLEFIRTYMVSILPLLAPTGFFVLHCDYHASHYIKVIGDEVFGYENFRNEIVWHYTGRRTPAGLRVNSKHDVLLIWARSGAARMQPLSDPWGREHYIRMKKQQVHVDENGREWIWGHKGRGQSHAYRIYIDEAVRQGRYIDSVWDMPIIAISSKERTGYPTQKPVQLLDRVVELLTTPGQWVGDFMAGSGTTGVAAVSRGRPVVLGDSNPDAVAIIRRRMAQITR</sequence>